<reference evidence="9 10" key="1">
    <citation type="submission" date="2019-02" db="EMBL/GenBank/DDBJ databases">
        <title>Genome sequencing of the rare red list fungi Bondarzewia mesenterica.</title>
        <authorList>
            <person name="Buettner E."/>
            <person name="Kellner H."/>
        </authorList>
    </citation>
    <scope>NUCLEOTIDE SEQUENCE [LARGE SCALE GENOMIC DNA]</scope>
    <source>
        <strain evidence="9 10">DSM 108281</strain>
    </source>
</reference>
<dbReference type="GO" id="GO:0005886">
    <property type="term" value="C:plasma membrane"/>
    <property type="evidence" value="ECO:0007669"/>
    <property type="project" value="TreeGrafter"/>
</dbReference>
<dbReference type="OrthoDB" id="420076at2759"/>
<organism evidence="9 10">
    <name type="scientific">Bondarzewia mesenterica</name>
    <dbReference type="NCBI Taxonomy" id="1095465"/>
    <lineage>
        <taxon>Eukaryota</taxon>
        <taxon>Fungi</taxon>
        <taxon>Dikarya</taxon>
        <taxon>Basidiomycota</taxon>
        <taxon>Agaricomycotina</taxon>
        <taxon>Agaricomycetes</taxon>
        <taxon>Russulales</taxon>
        <taxon>Bondarzewiaceae</taxon>
        <taxon>Bondarzewia</taxon>
    </lineage>
</organism>
<dbReference type="PROSITE" id="PS50942">
    <property type="entry name" value="ENTH"/>
    <property type="match status" value="1"/>
</dbReference>
<keyword evidence="5" id="KW-0446">Lipid-binding</keyword>
<dbReference type="Proteomes" id="UP000310158">
    <property type="component" value="Unassembled WGS sequence"/>
</dbReference>
<dbReference type="InterPro" id="IPR001932">
    <property type="entry name" value="PPM-type_phosphatase-like_dom"/>
</dbReference>
<proteinExistence type="inferred from homology"/>
<dbReference type="PROSITE" id="PS50330">
    <property type="entry name" value="UIM"/>
    <property type="match status" value="1"/>
</dbReference>
<feature type="domain" description="ENTH" evidence="7">
    <location>
        <begin position="531"/>
        <end position="663"/>
    </location>
</feature>
<sequence length="984" mass="109656">MNALTRSQAHPAEVKSESVGKTVEVEVDGSHDAPAKYAFVSLTEDEVSTRLDALAHPRRKVFDAARGRKADSVTFQPCQAYSSQDRYVVKELEVHGKKWTFTGVFDGHLGDATVEHTAYHLPIIVTEFLHKVITGPFTPAPAFEVISDILSRAITSFDDAIAGDVLELFPGGIDSLPERSNEEIRSVVNDYYDGGQNYHKAKLCMYGTTALVALVDPDYQHLWVANLGDSEAVLVSPTASGQWTFEILNDIHNGENDSEIERVMRDHPGESECVLDGRVLGAIAPFRCIGDAPFKQPALFTRRILYNLYPGIPDSSPWDNFLNRNLTPPYISSHPEVVHRPLSRPHGLTNGQGRKTPSSFLILATDGLTALYDGFEREEMARECTRHIGAALSAAASRGTGEVDGQNLALELLRQALGGDDLIKVSQMLTLDMERPWMDDTTIVVQALTRACALPALVIDIDTLAPRLDLVVIPVLPTHPPLFTPNLFPKLGLVRRPAGVWIEPIQNSEELRQRLMALAHASKSALRAAKNITHGYSDTEAKVRATTSNESLPPNGQQMYEISVLSYNQLDFVEIMEILDKRLNDKGKYWRHVYKALVLVDYLLHSGSPAVASYFRHNLYIIKTLCEFQHIDDDGRDVGKDVRIRARDITRLLSDDIRLAEERRRRRQMHDRMLGRPSREGRGEGDDSEDMRRALEASRRGKDNKGKTNEEKDMERALKLSVEEEKERKRRLAEKGMEDALFDDSQQIDSNSLIDTSISNSPAQQLQPQYTQLQPQFTQLQPQYTQLQPQFTQLQPQLTQLQPQYTQLQPQYTQFALQPQYTQMQIQPQHTVQPQYTAYDPYSQQAQYEALLQQQQSQVAPRALMPQLTAFGSNNPFAPPSSPVTSHATAVSTPGLTYRASTSSSNASTRPPVTPDTIAIGAREENARLAELFSARTGSTDEGVDTFGNVGALRFAGAAYDELGRQKTGQVGNQRTGQSTDPFA</sequence>
<evidence type="ECO:0000256" key="3">
    <source>
        <dbReference type="ARBA" id="ARBA00022490"/>
    </source>
</evidence>
<evidence type="ECO:0000313" key="10">
    <source>
        <dbReference type="Proteomes" id="UP000310158"/>
    </source>
</evidence>
<dbReference type="SMART" id="SM00273">
    <property type="entry name" value="ENTH"/>
    <property type="match status" value="1"/>
</dbReference>
<accession>A0A4S4LZN7</accession>
<comment type="similarity">
    <text evidence="2">Belongs to the epsin family.</text>
</comment>
<dbReference type="InterPro" id="IPR013809">
    <property type="entry name" value="ENTH"/>
</dbReference>
<dbReference type="InterPro" id="IPR008942">
    <property type="entry name" value="ENTH_VHS"/>
</dbReference>
<feature type="compositionally biased region" description="Basic and acidic residues" evidence="6">
    <location>
        <begin position="670"/>
        <end position="731"/>
    </location>
</feature>
<dbReference type="PROSITE" id="PS51746">
    <property type="entry name" value="PPM_2"/>
    <property type="match status" value="1"/>
</dbReference>
<dbReference type="SMART" id="SM00332">
    <property type="entry name" value="PP2Cc"/>
    <property type="match status" value="1"/>
</dbReference>
<evidence type="ECO:0000313" key="9">
    <source>
        <dbReference type="EMBL" id="THH17995.1"/>
    </source>
</evidence>
<dbReference type="AlphaFoldDB" id="A0A4S4LZN7"/>
<dbReference type="GO" id="GO:0030125">
    <property type="term" value="C:clathrin vesicle coat"/>
    <property type="evidence" value="ECO:0007669"/>
    <property type="project" value="TreeGrafter"/>
</dbReference>
<dbReference type="FunFam" id="1.25.40.90:FF:000006">
    <property type="entry name" value="Clathrin interactor 1"/>
    <property type="match status" value="1"/>
</dbReference>
<evidence type="ECO:0000256" key="2">
    <source>
        <dbReference type="ARBA" id="ARBA00010130"/>
    </source>
</evidence>
<dbReference type="InterPro" id="IPR036457">
    <property type="entry name" value="PPM-type-like_dom_sf"/>
</dbReference>
<keyword evidence="10" id="KW-1185">Reference proteome</keyword>
<protein>
    <recommendedName>
        <fullName evidence="11">ENTH domain-containing protein</fullName>
    </recommendedName>
</protein>
<evidence type="ECO:0000256" key="5">
    <source>
        <dbReference type="ARBA" id="ARBA00023121"/>
    </source>
</evidence>
<dbReference type="Gene3D" id="3.60.40.10">
    <property type="entry name" value="PPM-type phosphatase domain"/>
    <property type="match status" value="1"/>
</dbReference>
<feature type="region of interest" description="Disordered" evidence="6">
    <location>
        <begin position="665"/>
        <end position="731"/>
    </location>
</feature>
<dbReference type="Pfam" id="PF01417">
    <property type="entry name" value="ENTH"/>
    <property type="match status" value="1"/>
</dbReference>
<dbReference type="GO" id="GO:0006897">
    <property type="term" value="P:endocytosis"/>
    <property type="evidence" value="ECO:0007669"/>
    <property type="project" value="TreeGrafter"/>
</dbReference>
<comment type="caution">
    <text evidence="9">The sequence shown here is derived from an EMBL/GenBank/DDBJ whole genome shotgun (WGS) entry which is preliminary data.</text>
</comment>
<dbReference type="EMBL" id="SGPL01000090">
    <property type="protein sequence ID" value="THH17995.1"/>
    <property type="molecule type" value="Genomic_DNA"/>
</dbReference>
<evidence type="ECO:0000259" key="7">
    <source>
        <dbReference type="PROSITE" id="PS50942"/>
    </source>
</evidence>
<dbReference type="GO" id="GO:0005768">
    <property type="term" value="C:endosome"/>
    <property type="evidence" value="ECO:0007669"/>
    <property type="project" value="TreeGrafter"/>
</dbReference>
<dbReference type="Pfam" id="PF00481">
    <property type="entry name" value="PP2C"/>
    <property type="match status" value="1"/>
</dbReference>
<dbReference type="SUPFAM" id="SSF81606">
    <property type="entry name" value="PP2C-like"/>
    <property type="match status" value="1"/>
</dbReference>
<evidence type="ECO:0008006" key="11">
    <source>
        <dbReference type="Google" id="ProtNLM"/>
    </source>
</evidence>
<evidence type="ECO:0000256" key="1">
    <source>
        <dbReference type="ARBA" id="ARBA00004496"/>
    </source>
</evidence>
<dbReference type="PANTHER" id="PTHR12276:SF110">
    <property type="entry name" value="EPSIN-1-RELATED"/>
    <property type="match status" value="1"/>
</dbReference>
<name>A0A4S4LZN7_9AGAM</name>
<keyword evidence="4" id="KW-0597">Phosphoprotein</keyword>
<dbReference type="PANTHER" id="PTHR12276">
    <property type="entry name" value="EPSIN/ENT-RELATED"/>
    <property type="match status" value="1"/>
</dbReference>
<feature type="region of interest" description="Disordered" evidence="6">
    <location>
        <begin position="962"/>
        <end position="984"/>
    </location>
</feature>
<keyword evidence="3" id="KW-0963">Cytoplasm</keyword>
<dbReference type="InterPro" id="IPR003903">
    <property type="entry name" value="UIM_dom"/>
</dbReference>
<dbReference type="Gene3D" id="1.25.40.90">
    <property type="match status" value="1"/>
</dbReference>
<evidence type="ECO:0000256" key="4">
    <source>
        <dbReference type="ARBA" id="ARBA00022553"/>
    </source>
</evidence>
<dbReference type="CDD" id="cd00143">
    <property type="entry name" value="PP2Cc"/>
    <property type="match status" value="1"/>
</dbReference>
<evidence type="ECO:0000256" key="6">
    <source>
        <dbReference type="SAM" id="MobiDB-lite"/>
    </source>
</evidence>
<dbReference type="SUPFAM" id="SSF48464">
    <property type="entry name" value="ENTH/VHS domain"/>
    <property type="match status" value="1"/>
</dbReference>
<feature type="compositionally biased region" description="Polar residues" evidence="6">
    <location>
        <begin position="967"/>
        <end position="984"/>
    </location>
</feature>
<feature type="domain" description="PPM-type phosphatase" evidence="8">
    <location>
        <begin position="77"/>
        <end position="448"/>
    </location>
</feature>
<comment type="subcellular location">
    <subcellularLocation>
        <location evidence="1">Cytoplasm</location>
    </subcellularLocation>
</comment>
<dbReference type="GO" id="GO:0005543">
    <property type="term" value="F:phospholipid binding"/>
    <property type="evidence" value="ECO:0007669"/>
    <property type="project" value="TreeGrafter"/>
</dbReference>
<dbReference type="GO" id="GO:0030276">
    <property type="term" value="F:clathrin binding"/>
    <property type="evidence" value="ECO:0007669"/>
    <property type="project" value="TreeGrafter"/>
</dbReference>
<gene>
    <name evidence="9" type="ORF">EW146_g2933</name>
</gene>
<feature type="region of interest" description="Disordered" evidence="6">
    <location>
        <begin position="1"/>
        <end position="20"/>
    </location>
</feature>
<evidence type="ECO:0000259" key="8">
    <source>
        <dbReference type="PROSITE" id="PS51746"/>
    </source>
</evidence>